<keyword evidence="1" id="KW-0863">Zinc-finger</keyword>
<dbReference type="AlphaFoldDB" id="A4RZH7"/>
<dbReference type="GO" id="GO:0008270">
    <property type="term" value="F:zinc ion binding"/>
    <property type="evidence" value="ECO:0007669"/>
    <property type="project" value="UniProtKB-KW"/>
</dbReference>
<reference evidence="4 5" key="1">
    <citation type="journal article" date="2007" name="Proc. Natl. Acad. Sci. U.S.A.">
        <title>The tiny eukaryote Ostreococcus provides genomic insights into the paradox of plankton speciation.</title>
        <authorList>
            <person name="Palenik B."/>
            <person name="Grimwood J."/>
            <person name="Aerts A."/>
            <person name="Rouze P."/>
            <person name="Salamov A."/>
            <person name="Putnam N."/>
            <person name="Dupont C."/>
            <person name="Jorgensen R."/>
            <person name="Derelle E."/>
            <person name="Rombauts S."/>
            <person name="Zhou K."/>
            <person name="Otillar R."/>
            <person name="Merchant S.S."/>
            <person name="Podell S."/>
            <person name="Gaasterland T."/>
            <person name="Napoli C."/>
            <person name="Gendler K."/>
            <person name="Manuell A."/>
            <person name="Tai V."/>
            <person name="Vallon O."/>
            <person name="Piganeau G."/>
            <person name="Jancek S."/>
            <person name="Heijde M."/>
            <person name="Jabbari K."/>
            <person name="Bowler C."/>
            <person name="Lohr M."/>
            <person name="Robbens S."/>
            <person name="Werner G."/>
            <person name="Dubchak I."/>
            <person name="Pazour G.J."/>
            <person name="Ren Q."/>
            <person name="Paulsen I."/>
            <person name="Delwiche C."/>
            <person name="Schmutz J."/>
            <person name="Rokhsar D."/>
            <person name="Van de Peer Y."/>
            <person name="Moreau H."/>
            <person name="Grigoriev I.V."/>
        </authorList>
    </citation>
    <scope>NUCLEOTIDE SEQUENCE [LARGE SCALE GENOMIC DNA]</scope>
    <source>
        <strain evidence="4 5">CCE9901</strain>
    </source>
</reference>
<dbReference type="OrthoDB" id="498765at2759"/>
<dbReference type="GeneID" id="5002610"/>
<organism evidence="4 5">
    <name type="scientific">Ostreococcus lucimarinus (strain CCE9901)</name>
    <dbReference type="NCBI Taxonomy" id="436017"/>
    <lineage>
        <taxon>Eukaryota</taxon>
        <taxon>Viridiplantae</taxon>
        <taxon>Chlorophyta</taxon>
        <taxon>Mamiellophyceae</taxon>
        <taxon>Mamiellales</taxon>
        <taxon>Bathycoccaceae</taxon>
        <taxon>Ostreococcus</taxon>
    </lineage>
</organism>
<dbReference type="EMBL" id="CP000586">
    <property type="protein sequence ID" value="ABO96866.1"/>
    <property type="molecule type" value="Genomic_DNA"/>
</dbReference>
<dbReference type="Pfam" id="PF13920">
    <property type="entry name" value="zf-C3HC4_3"/>
    <property type="match status" value="1"/>
</dbReference>
<keyword evidence="1" id="KW-0862">Zinc</keyword>
<evidence type="ECO:0000256" key="1">
    <source>
        <dbReference type="PROSITE-ProRule" id="PRU00175"/>
    </source>
</evidence>
<feature type="domain" description="RING-type" evidence="3">
    <location>
        <begin position="194"/>
        <end position="242"/>
    </location>
</feature>
<name>A4RZH7_OSTLU</name>
<evidence type="ECO:0000313" key="5">
    <source>
        <dbReference type="Proteomes" id="UP000001568"/>
    </source>
</evidence>
<dbReference type="Gene3D" id="3.30.40.10">
    <property type="entry name" value="Zinc/RING finger domain, C3HC4 (zinc finger)"/>
    <property type="match status" value="1"/>
</dbReference>
<evidence type="ECO:0000313" key="4">
    <source>
        <dbReference type="EMBL" id="ABO96866.1"/>
    </source>
</evidence>
<dbReference type="RefSeq" id="XP_001418573.1">
    <property type="nucleotide sequence ID" value="XM_001418536.1"/>
</dbReference>
<protein>
    <recommendedName>
        <fullName evidence="3">RING-type domain-containing protein</fullName>
    </recommendedName>
</protein>
<feature type="region of interest" description="Disordered" evidence="2">
    <location>
        <begin position="99"/>
        <end position="128"/>
    </location>
</feature>
<gene>
    <name evidence="4" type="ORF">OSTLU_32390</name>
</gene>
<dbReference type="InterPro" id="IPR001841">
    <property type="entry name" value="Znf_RING"/>
</dbReference>
<dbReference type="InterPro" id="IPR013083">
    <property type="entry name" value="Znf_RING/FYVE/PHD"/>
</dbReference>
<dbReference type="PROSITE" id="PS50089">
    <property type="entry name" value="ZF_RING_2"/>
    <property type="match status" value="1"/>
</dbReference>
<evidence type="ECO:0000259" key="3">
    <source>
        <dbReference type="PROSITE" id="PS50089"/>
    </source>
</evidence>
<sequence>MSSSLAFPDRARSNSHAGSRLAQCPLCSKFAHVALIEAHAAQCSGDATVGVERSRALEAGRNASASDAADAEATDALTSCEASTTVKSSGGVLGALAAAKRRNEHAQTRAQNDFKRRRQTTGLLSDVTNAPLVKRSDGGVKSSVVNASTQTDAVVEKEEEETMDVDAAVADVEGVAPSSVQFDLRVMSGNHEECGICLTQFDDAEGVVRHMFYPCQHVRQCGDCAQRVWQVPKVKRRCPWCKSKIEIRPRAFKPFL</sequence>
<dbReference type="SUPFAM" id="SSF57850">
    <property type="entry name" value="RING/U-box"/>
    <property type="match status" value="1"/>
</dbReference>
<keyword evidence="5" id="KW-1185">Reference proteome</keyword>
<dbReference type="KEGG" id="olu:OSTLU_32390"/>
<keyword evidence="1" id="KW-0479">Metal-binding</keyword>
<proteinExistence type="predicted"/>
<accession>A4RZH7</accession>
<dbReference type="HOGENOM" id="CLU_1087378_0_0_1"/>
<dbReference type="Proteomes" id="UP000001568">
    <property type="component" value="Chromosome 6"/>
</dbReference>
<evidence type="ECO:0000256" key="2">
    <source>
        <dbReference type="SAM" id="MobiDB-lite"/>
    </source>
</evidence>
<dbReference type="Gramene" id="ABO96866">
    <property type="protein sequence ID" value="ABO96866"/>
    <property type="gene ID" value="OSTLU_32390"/>
</dbReference>